<feature type="region of interest" description="Disordered" evidence="2">
    <location>
        <begin position="203"/>
        <end position="229"/>
    </location>
</feature>
<dbReference type="Pfam" id="PF13489">
    <property type="entry name" value="Methyltransf_23"/>
    <property type="match status" value="1"/>
</dbReference>
<feature type="coiled-coil region" evidence="1">
    <location>
        <begin position="255"/>
        <end position="289"/>
    </location>
</feature>
<proteinExistence type="predicted"/>
<protein>
    <submittedName>
        <fullName evidence="3">Methyltransferase type 11</fullName>
    </submittedName>
</protein>
<accession>L7VY11</accession>
<name>L7VY11_9BACT</name>
<sequence length="320" mass="36453">MTQQLDLEHRYYDYLYRQGYTSNVALRKVLDWYLRYFDGFHRVLDIGCGNGEFLGILQAAGHEAVGVDIDPAMVAACQHQGFTAYEADVMSWLPTQTGQYDAIFSSNVIEHLDAKTVAALVSGAYQALRPGGLLLLGTPNPESAIVHLHEYWRDPTHVRLYSRQVLEFFLHNAGFGEVQSAVNSETNWEGLAPMLDALQITAPDDPARQPPPRQHHRVADLHSWPAAPGPGSSLRQRLSFRLLHVVFKKLMEPYLDLVRLDLEHHRQHIVQLEAQVDWQQRRLATMQQQVDQQGQQLGNNLRFLYQAREGFVYGYKPKVA</sequence>
<dbReference type="GO" id="GO:0032259">
    <property type="term" value="P:methylation"/>
    <property type="evidence" value="ECO:0007669"/>
    <property type="project" value="UniProtKB-KW"/>
</dbReference>
<evidence type="ECO:0000256" key="1">
    <source>
        <dbReference type="SAM" id="Coils"/>
    </source>
</evidence>
<keyword evidence="1" id="KW-0175">Coiled coil</keyword>
<keyword evidence="3" id="KW-0808">Transferase</keyword>
<organism evidence="3">
    <name type="scientific">uncultured bacterium A1Q1_fos_2004</name>
    <dbReference type="NCBI Taxonomy" id="1256557"/>
    <lineage>
        <taxon>Bacteria</taxon>
        <taxon>environmental samples</taxon>
    </lineage>
</organism>
<evidence type="ECO:0000256" key="2">
    <source>
        <dbReference type="SAM" id="MobiDB-lite"/>
    </source>
</evidence>
<dbReference type="PANTHER" id="PTHR43861">
    <property type="entry name" value="TRANS-ACONITATE 2-METHYLTRANSFERASE-RELATED"/>
    <property type="match status" value="1"/>
</dbReference>
<dbReference type="EMBL" id="JX649899">
    <property type="protein sequence ID" value="AGC72331.1"/>
    <property type="molecule type" value="Genomic_DNA"/>
</dbReference>
<reference evidence="3" key="1">
    <citation type="submission" date="2012-09" db="EMBL/GenBank/DDBJ databases">
        <title>Metagenomic Characterization of a Microbial Community in Wastewater Detects High Levels of Antibiotic Resistance.</title>
        <authorList>
            <person name="Abrams M."/>
            <person name="Caldwell A."/>
            <person name="Vandaei E."/>
            <person name="Lee W."/>
            <person name="Perrott J."/>
            <person name="Khan S.Y."/>
            <person name="Ta J."/>
            <person name="Romero D."/>
            <person name="Nguyen V."/>
            <person name="Pourmand N."/>
            <person name="Ouverney C.C."/>
        </authorList>
    </citation>
    <scope>NUCLEOTIDE SEQUENCE</scope>
</reference>
<dbReference type="CDD" id="cd02440">
    <property type="entry name" value="AdoMet_MTases"/>
    <property type="match status" value="1"/>
</dbReference>
<dbReference type="Gene3D" id="3.40.50.150">
    <property type="entry name" value="Vaccinia Virus protein VP39"/>
    <property type="match status" value="1"/>
</dbReference>
<evidence type="ECO:0000313" key="3">
    <source>
        <dbReference type="EMBL" id="AGC72331.1"/>
    </source>
</evidence>
<dbReference type="InterPro" id="IPR029063">
    <property type="entry name" value="SAM-dependent_MTases_sf"/>
</dbReference>
<dbReference type="GO" id="GO:0008168">
    <property type="term" value="F:methyltransferase activity"/>
    <property type="evidence" value="ECO:0007669"/>
    <property type="project" value="UniProtKB-KW"/>
</dbReference>
<dbReference type="SUPFAM" id="SSF53335">
    <property type="entry name" value="S-adenosyl-L-methionine-dependent methyltransferases"/>
    <property type="match status" value="1"/>
</dbReference>
<keyword evidence="3" id="KW-0489">Methyltransferase</keyword>
<dbReference type="AlphaFoldDB" id="L7VY11"/>